<dbReference type="AlphaFoldDB" id="A0AAP0INQ3"/>
<dbReference type="EMBL" id="JBBNAG010000007">
    <property type="protein sequence ID" value="KAK9118879.1"/>
    <property type="molecule type" value="Genomic_DNA"/>
</dbReference>
<comment type="caution">
    <text evidence="1">The sequence shown here is derived from an EMBL/GenBank/DDBJ whole genome shotgun (WGS) entry which is preliminary data.</text>
</comment>
<sequence length="174" mass="19914">MRGVRWSVHVGKLVDPLSLTPKCDPAGTFAYVFERFDVRVTRPRSRSIETSSEFSNCKSSDSMVIIITSNNVKTYRDNYRVKKFEFIRGENENFNMKAETMICRGSEAPKIESYASITVTNLMEIGINVGSLKVLPQAYKKTLLEPEMMEFGDRIWEVLAKVGQKEPTWSPYSH</sequence>
<reference evidence="1 2" key="1">
    <citation type="submission" date="2024-01" db="EMBL/GenBank/DDBJ databases">
        <title>Genome assemblies of Stephania.</title>
        <authorList>
            <person name="Yang L."/>
        </authorList>
    </citation>
    <scope>NUCLEOTIDE SEQUENCE [LARGE SCALE GENOMIC DNA]</scope>
    <source>
        <strain evidence="1">JXDWG</strain>
        <tissue evidence="1">Leaf</tissue>
    </source>
</reference>
<name>A0AAP0INQ3_9MAGN</name>
<keyword evidence="2" id="KW-1185">Reference proteome</keyword>
<evidence type="ECO:0000313" key="1">
    <source>
        <dbReference type="EMBL" id="KAK9118879.1"/>
    </source>
</evidence>
<organism evidence="1 2">
    <name type="scientific">Stephania cephalantha</name>
    <dbReference type="NCBI Taxonomy" id="152367"/>
    <lineage>
        <taxon>Eukaryota</taxon>
        <taxon>Viridiplantae</taxon>
        <taxon>Streptophyta</taxon>
        <taxon>Embryophyta</taxon>
        <taxon>Tracheophyta</taxon>
        <taxon>Spermatophyta</taxon>
        <taxon>Magnoliopsida</taxon>
        <taxon>Ranunculales</taxon>
        <taxon>Menispermaceae</taxon>
        <taxon>Menispermoideae</taxon>
        <taxon>Cissampelideae</taxon>
        <taxon>Stephania</taxon>
    </lineage>
</organism>
<evidence type="ECO:0000313" key="2">
    <source>
        <dbReference type="Proteomes" id="UP001419268"/>
    </source>
</evidence>
<protein>
    <submittedName>
        <fullName evidence="1">Uncharacterized protein</fullName>
    </submittedName>
</protein>
<dbReference type="Proteomes" id="UP001419268">
    <property type="component" value="Unassembled WGS sequence"/>
</dbReference>
<proteinExistence type="predicted"/>
<accession>A0AAP0INQ3</accession>
<gene>
    <name evidence="1" type="ORF">Scep_016972</name>
</gene>